<dbReference type="AlphaFoldDB" id="B7AN91"/>
<comment type="caution">
    <text evidence="1">The sequence shown here is derived from an EMBL/GenBank/DDBJ whole genome shotgun (WGS) entry which is preliminary data.</text>
</comment>
<dbReference type="InterPro" id="IPR025466">
    <property type="entry name" value="DUF4317"/>
</dbReference>
<accession>B7AN91</accession>
<keyword evidence="2" id="KW-1185">Reference proteome</keyword>
<dbReference type="Proteomes" id="UP000003136">
    <property type="component" value="Unassembled WGS sequence"/>
</dbReference>
<gene>
    <name evidence="1" type="ORF">BACPEC_00144</name>
</gene>
<name>B7AN91_9FIRM</name>
<dbReference type="Pfam" id="PF14199">
    <property type="entry name" value="DUF4317"/>
    <property type="match status" value="1"/>
</dbReference>
<dbReference type="STRING" id="483218.BACPEC_00144"/>
<dbReference type="HOGENOM" id="CLU_044566_1_0_9"/>
<reference evidence="1 2" key="2">
    <citation type="submission" date="2008-11" db="EMBL/GenBank/DDBJ databases">
        <authorList>
            <person name="Fulton L."/>
            <person name="Clifton S."/>
            <person name="Fulton B."/>
            <person name="Xu J."/>
            <person name="Minx P."/>
            <person name="Pepin K.H."/>
            <person name="Johnson M."/>
            <person name="Bhonagiri V."/>
            <person name="Nash W.E."/>
            <person name="Mardis E.R."/>
            <person name="Wilson R.K."/>
        </authorList>
    </citation>
    <scope>NUCLEOTIDE SEQUENCE [LARGE SCALE GENOMIC DNA]</scope>
    <source>
        <strain evidence="1 2">ATCC 43243</strain>
    </source>
</reference>
<evidence type="ECO:0000313" key="1">
    <source>
        <dbReference type="EMBL" id="EEC58802.1"/>
    </source>
</evidence>
<dbReference type="EMBL" id="ABVQ01000031">
    <property type="protein sequence ID" value="EEC58802.1"/>
    <property type="molecule type" value="Genomic_DNA"/>
</dbReference>
<organism evidence="1 2">
    <name type="scientific">[Bacteroides] pectinophilus ATCC 43243</name>
    <dbReference type="NCBI Taxonomy" id="483218"/>
    <lineage>
        <taxon>Bacteria</taxon>
        <taxon>Bacillati</taxon>
        <taxon>Bacillota</taxon>
        <taxon>Clostridia</taxon>
        <taxon>Eubacteriales</taxon>
    </lineage>
</organism>
<proteinExistence type="predicted"/>
<protein>
    <recommendedName>
        <fullName evidence="3">DUF4317 domain-containing protein</fullName>
    </recommendedName>
</protein>
<evidence type="ECO:0008006" key="3">
    <source>
        <dbReference type="Google" id="ProtNLM"/>
    </source>
</evidence>
<sequence>MNKKEISEIKKLFANENSVISTICGCYVDGDKNKKSMMREAFLSLPQDEMHKYMAIFRKCMTGTLGRNILNMEFADAATEVTVSQQKLMDLRDSELKDDAVLETFYDEIIANYNTADNYLILLVYGVYDVPGRTSDGIEMEDASDEIYRHILCCICPVKLSKPGLSYNSEQNGFHERIRDWVVDMPAMGFLYPAFNERSADVNSILYYSSKAEELKFDFVETVLGCTLPMTAGGQKETFQAIIQDTLGDECEFEVVKEIHEQLTELIEEKKDDETPLELGRKEVVNLLAASGVDNRKIEELENNFEEAAGGSMTQPLLASNVASTRKFEIKTPDVVVQVKPDRTDLVETRMIDNVPYLLITLSDSVQVNGIDVRMPGSKEQEEE</sequence>
<evidence type="ECO:0000313" key="2">
    <source>
        <dbReference type="Proteomes" id="UP000003136"/>
    </source>
</evidence>
<dbReference type="eggNOG" id="ENOG502Z7TS">
    <property type="taxonomic scope" value="Bacteria"/>
</dbReference>
<reference evidence="1 2" key="1">
    <citation type="submission" date="2008-11" db="EMBL/GenBank/DDBJ databases">
        <title>Draft genome sequence of Bacteroides pectinophilus (ATCC 43243).</title>
        <authorList>
            <person name="Sudarsanam P."/>
            <person name="Ley R."/>
            <person name="Guruge J."/>
            <person name="Turnbaugh P.J."/>
            <person name="Mahowald M."/>
            <person name="Liep D."/>
            <person name="Gordon J."/>
        </authorList>
    </citation>
    <scope>NUCLEOTIDE SEQUENCE [LARGE SCALE GENOMIC DNA]</scope>
    <source>
        <strain evidence="1 2">ATCC 43243</strain>
    </source>
</reference>